<dbReference type="Proteomes" id="UP000292307">
    <property type="component" value="Chromosome"/>
</dbReference>
<keyword evidence="3" id="KW-1185">Reference proteome</keyword>
<proteinExistence type="predicted"/>
<sequence length="180" mass="20395">MSRTFLCVVLAACAIPGQAETWHFEYQGFHDLMAGKFLPDRKMTGSFDGWDADADGVLVRSEITSLIVDGFDFVACESQSNEFWHCGAEAFAYRDGALSFTAGQYSSDPEGWIRDGHFYFSGEREYRYSFRPEHSEEWEYHWTAQTTFAISPAPEPGTWALLLAGLPLAVLAARRQRKQR</sequence>
<dbReference type="NCBIfam" id="TIGR02595">
    <property type="entry name" value="PEP_CTERM"/>
    <property type="match status" value="1"/>
</dbReference>
<dbReference type="OrthoDB" id="8708394at2"/>
<dbReference type="EMBL" id="CP036401">
    <property type="protein sequence ID" value="QBI02836.1"/>
    <property type="molecule type" value="Genomic_DNA"/>
</dbReference>
<evidence type="ECO:0000313" key="3">
    <source>
        <dbReference type="Proteomes" id="UP000292307"/>
    </source>
</evidence>
<organism evidence="1 4">
    <name type="scientific">Pseudoduganella albidiflava</name>
    <dbReference type="NCBI Taxonomy" id="321983"/>
    <lineage>
        <taxon>Bacteria</taxon>
        <taxon>Pseudomonadati</taxon>
        <taxon>Pseudomonadota</taxon>
        <taxon>Betaproteobacteria</taxon>
        <taxon>Burkholderiales</taxon>
        <taxon>Oxalobacteraceae</taxon>
        <taxon>Telluria group</taxon>
        <taxon>Pseudoduganella</taxon>
    </lineage>
</organism>
<gene>
    <name evidence="2" type="ORF">EYF70_19790</name>
    <name evidence="1" type="ORF">GCM10007387_44080</name>
</gene>
<dbReference type="Proteomes" id="UP000628442">
    <property type="component" value="Unassembled WGS sequence"/>
</dbReference>
<dbReference type="AlphaFoldDB" id="A0A411X1H7"/>
<dbReference type="InterPro" id="IPR013424">
    <property type="entry name" value="Ice-binding_C"/>
</dbReference>
<protein>
    <submittedName>
        <fullName evidence="2">PEP-CTERM sorting domain-containing protein</fullName>
    </submittedName>
</protein>
<evidence type="ECO:0000313" key="1">
    <source>
        <dbReference type="EMBL" id="GGY56720.1"/>
    </source>
</evidence>
<evidence type="ECO:0000313" key="2">
    <source>
        <dbReference type="EMBL" id="QBI02836.1"/>
    </source>
</evidence>
<evidence type="ECO:0000313" key="4">
    <source>
        <dbReference type="Proteomes" id="UP000628442"/>
    </source>
</evidence>
<reference evidence="1" key="3">
    <citation type="submission" date="2022-12" db="EMBL/GenBank/DDBJ databases">
        <authorList>
            <person name="Sun Q."/>
            <person name="Kim S."/>
        </authorList>
    </citation>
    <scope>NUCLEOTIDE SEQUENCE</scope>
    <source>
        <strain evidence="1">KCTC 12343</strain>
    </source>
</reference>
<reference evidence="2 3" key="2">
    <citation type="submission" date="2019-02" db="EMBL/GenBank/DDBJ databases">
        <title>Draft Genome Sequences of Six Type Strains of the Genus Massilia.</title>
        <authorList>
            <person name="Miess H."/>
            <person name="Frediansyhah A."/>
            <person name="Gross H."/>
        </authorList>
    </citation>
    <scope>NUCLEOTIDE SEQUENCE [LARGE SCALE GENOMIC DNA]</scope>
    <source>
        <strain evidence="2 3">DSM 17472</strain>
    </source>
</reference>
<reference evidence="1" key="1">
    <citation type="journal article" date="2014" name="Int. J. Syst. Evol. Microbiol.">
        <title>Complete genome sequence of Corynebacterium casei LMG S-19264T (=DSM 44701T), isolated from a smear-ripened cheese.</title>
        <authorList>
            <consortium name="US DOE Joint Genome Institute (JGI-PGF)"/>
            <person name="Walter F."/>
            <person name="Albersmeier A."/>
            <person name="Kalinowski J."/>
            <person name="Ruckert C."/>
        </authorList>
    </citation>
    <scope>NUCLEOTIDE SEQUENCE</scope>
    <source>
        <strain evidence="1">KCTC 12343</strain>
    </source>
</reference>
<dbReference type="EMBL" id="BMWV01000011">
    <property type="protein sequence ID" value="GGY56720.1"/>
    <property type="molecule type" value="Genomic_DNA"/>
</dbReference>
<name>A0A411X1H7_9BURK</name>
<accession>A0A411X1H7</accession>
<dbReference type="RefSeq" id="WP_131146945.1">
    <property type="nucleotide sequence ID" value="NZ_BMWV01000011.1"/>
</dbReference>